<evidence type="ECO:0000313" key="3">
    <source>
        <dbReference type="Proteomes" id="UP001139103"/>
    </source>
</evidence>
<dbReference type="AlphaFoldDB" id="A0A9X1MS97"/>
<evidence type="ECO:0000313" key="2">
    <source>
        <dbReference type="EMBL" id="MCC9631545.1"/>
    </source>
</evidence>
<dbReference type="RefSeq" id="WP_230223694.1">
    <property type="nucleotide sequence ID" value="NZ_JAJKFT010000010.1"/>
</dbReference>
<sequence>MNRSEMEKLAKSLRAGRVSLPEFIDQVAQLATPEPAVKTAKLAGASLDLDRSARCGFPEVVYGEGKTAETIIEIFQRQRAAGQSCLATRVDAEKGAVVAAEFADAHYNPVGRTVRLGHAKEKSKGKVGLITAGSSDLPVAEEARETLLWMNVDVTTIHDVGVAGPHRLPERIGEFADCDAVIVVAGMEGALPSVVGGYLACPVIATPTSVGYGASFGGVAALLGMLNSCASNVTVVNIDAGFRAAYNAGIIATRRRR</sequence>
<gene>
    <name evidence="2" type="primary">larB</name>
    <name evidence="2" type="ORF">LOC68_24375</name>
</gene>
<comment type="caution">
    <text evidence="2">The sequence shown here is derived from an EMBL/GenBank/DDBJ whole genome shotgun (WGS) entry which is preliminary data.</text>
</comment>
<dbReference type="NCBIfam" id="NF033503">
    <property type="entry name" value="LarB"/>
    <property type="match status" value="1"/>
</dbReference>
<proteinExistence type="predicted"/>
<dbReference type="Pfam" id="PF00731">
    <property type="entry name" value="AIRC"/>
    <property type="match status" value="1"/>
</dbReference>
<accession>A0A9X1MS97</accession>
<reference evidence="2" key="1">
    <citation type="submission" date="2021-11" db="EMBL/GenBank/DDBJ databases">
        <title>Genome sequence.</title>
        <authorList>
            <person name="Sun Q."/>
        </authorList>
    </citation>
    <scope>NUCLEOTIDE SEQUENCE</scope>
    <source>
        <strain evidence="2">JC732</strain>
    </source>
</reference>
<protein>
    <submittedName>
        <fullName evidence="2">Nickel pincer cofactor biosynthesis protein LarB</fullName>
    </submittedName>
</protein>
<feature type="domain" description="PurE" evidence="1">
    <location>
        <begin position="125"/>
        <end position="257"/>
    </location>
</feature>
<dbReference type="Proteomes" id="UP001139103">
    <property type="component" value="Unassembled WGS sequence"/>
</dbReference>
<dbReference type="InterPro" id="IPR000031">
    <property type="entry name" value="PurE_dom"/>
</dbReference>
<dbReference type="GO" id="GO:0006189">
    <property type="term" value="P:'de novo' IMP biosynthetic process"/>
    <property type="evidence" value="ECO:0007669"/>
    <property type="project" value="InterPro"/>
</dbReference>
<organism evidence="2 3">
    <name type="scientific">Blastopirellula sediminis</name>
    <dbReference type="NCBI Taxonomy" id="2894196"/>
    <lineage>
        <taxon>Bacteria</taxon>
        <taxon>Pseudomonadati</taxon>
        <taxon>Planctomycetota</taxon>
        <taxon>Planctomycetia</taxon>
        <taxon>Pirellulales</taxon>
        <taxon>Pirellulaceae</taxon>
        <taxon>Blastopirellula</taxon>
    </lineage>
</organism>
<dbReference type="EMBL" id="JAJKFT010000010">
    <property type="protein sequence ID" value="MCC9631545.1"/>
    <property type="molecule type" value="Genomic_DNA"/>
</dbReference>
<dbReference type="Gene3D" id="3.40.50.1970">
    <property type="match status" value="1"/>
</dbReference>
<dbReference type="SMART" id="SM01001">
    <property type="entry name" value="AIRC"/>
    <property type="match status" value="1"/>
</dbReference>
<dbReference type="GO" id="GO:0016787">
    <property type="term" value="F:hydrolase activity"/>
    <property type="evidence" value="ECO:0007669"/>
    <property type="project" value="InterPro"/>
</dbReference>
<dbReference type="PANTHER" id="PTHR43064:SF1">
    <property type="entry name" value="SLL1489 PROTEIN"/>
    <property type="match status" value="1"/>
</dbReference>
<keyword evidence="3" id="KW-1185">Reference proteome</keyword>
<name>A0A9X1MS97_9BACT</name>
<dbReference type="PANTHER" id="PTHR43064">
    <property type="entry name" value="PHOSPHORIBOSYLAMINOIMIDAZOLE CARBOXYLASE-RELATED"/>
    <property type="match status" value="1"/>
</dbReference>
<dbReference type="InterPro" id="IPR039476">
    <property type="entry name" value="P2CMN_synthase_LarB"/>
</dbReference>
<dbReference type="SUPFAM" id="SSF52255">
    <property type="entry name" value="N5-CAIR mutase (phosphoribosylaminoimidazole carboxylase, PurE)"/>
    <property type="match status" value="1"/>
</dbReference>
<evidence type="ECO:0000259" key="1">
    <source>
        <dbReference type="SMART" id="SM01001"/>
    </source>
</evidence>